<sequence>MSLPSLNTKAEDRIVIIGAGIVGSHLASFLASSLGDKVILVDRDIRGLPGSTGHAPGFVGQYNELPVLTELAKRSVNHYANSGSGGFDRVGGLEVGPGLEARAEAARQAGLPAKLLNKQEILELAPGFVREDSLSEQGNAGLLFPLDGTAKARVVTHAEQDSASKHGAVLINTEVLSVTVSQSGRTIDTSLGAIEAGRVVFCTGIWASQLLPQLEHTVVSVAHPYSYSTPHAVRPKKTPFIRWPARHVYARDHGEEDGLGSYAHAPIKHPRGEHAETAYGKWEDSFDEVLANGYALLPNEVASTFMVEGGRKFNGLFSVTPDGLPLVGKVEEGIYAGVGVWVTHAAGSARLLADELLGKAKDEDEALRKALDPRRFDGQISEAEQKVLEQRALAKYNDIYNKDN</sequence>
<gene>
    <name evidence="2" type="ORF">I316_07391</name>
</gene>
<name>A0A1B9GIS3_9TREE</name>
<dbReference type="OrthoDB" id="498204at2759"/>
<protein>
    <submittedName>
        <fullName evidence="2">N,N-dimethylglycine oxidase</fullName>
    </submittedName>
</protein>
<dbReference type="Pfam" id="PF01266">
    <property type="entry name" value="DAO"/>
    <property type="match status" value="1"/>
</dbReference>
<dbReference type="InterPro" id="IPR006076">
    <property type="entry name" value="FAD-dep_OxRdtase"/>
</dbReference>
<reference evidence="2 3" key="1">
    <citation type="submission" date="2013-07" db="EMBL/GenBank/DDBJ databases">
        <title>The Genome Sequence of Cryptococcus heveanensis BCC8398.</title>
        <authorList>
            <consortium name="The Broad Institute Genome Sequencing Platform"/>
            <person name="Cuomo C."/>
            <person name="Litvintseva A."/>
            <person name="Chen Y."/>
            <person name="Heitman J."/>
            <person name="Sun S."/>
            <person name="Springer D."/>
            <person name="Dromer F."/>
            <person name="Young S.K."/>
            <person name="Zeng Q."/>
            <person name="Gargeya S."/>
            <person name="Fitzgerald M."/>
            <person name="Abouelleil A."/>
            <person name="Alvarado L."/>
            <person name="Berlin A.M."/>
            <person name="Chapman S.B."/>
            <person name="Dewar J."/>
            <person name="Goldberg J."/>
            <person name="Griggs A."/>
            <person name="Gujja S."/>
            <person name="Hansen M."/>
            <person name="Howarth C."/>
            <person name="Imamovic A."/>
            <person name="Larimer J."/>
            <person name="McCowan C."/>
            <person name="Murphy C."/>
            <person name="Pearson M."/>
            <person name="Priest M."/>
            <person name="Roberts A."/>
            <person name="Saif S."/>
            <person name="Shea T."/>
            <person name="Sykes S."/>
            <person name="Wortman J."/>
            <person name="Nusbaum C."/>
            <person name="Birren B."/>
        </authorList>
    </citation>
    <scope>NUCLEOTIDE SEQUENCE [LARGE SCALE GENOMIC DNA]</scope>
    <source>
        <strain evidence="2 3">BCC8398</strain>
    </source>
</reference>
<evidence type="ECO:0000313" key="2">
    <source>
        <dbReference type="EMBL" id="OCF30984.1"/>
    </source>
</evidence>
<dbReference type="Gene3D" id="3.50.50.60">
    <property type="entry name" value="FAD/NAD(P)-binding domain"/>
    <property type="match status" value="1"/>
</dbReference>
<feature type="domain" description="FAD dependent oxidoreductase" evidence="1">
    <location>
        <begin position="13"/>
        <end position="354"/>
    </location>
</feature>
<dbReference type="SUPFAM" id="SSF51905">
    <property type="entry name" value="FAD/NAD(P)-binding domain"/>
    <property type="match status" value="1"/>
</dbReference>
<dbReference type="GO" id="GO:0005739">
    <property type="term" value="C:mitochondrion"/>
    <property type="evidence" value="ECO:0007669"/>
    <property type="project" value="TreeGrafter"/>
</dbReference>
<dbReference type="STRING" id="1296120.A0A1B9GIS3"/>
<evidence type="ECO:0000259" key="1">
    <source>
        <dbReference type="Pfam" id="PF01266"/>
    </source>
</evidence>
<dbReference type="EMBL" id="KV700139">
    <property type="protein sequence ID" value="OCF30984.1"/>
    <property type="molecule type" value="Genomic_DNA"/>
</dbReference>
<dbReference type="PANTHER" id="PTHR13847">
    <property type="entry name" value="SARCOSINE DEHYDROGENASE-RELATED"/>
    <property type="match status" value="1"/>
</dbReference>
<organism evidence="2 3">
    <name type="scientific">Kwoniella heveanensis BCC8398</name>
    <dbReference type="NCBI Taxonomy" id="1296120"/>
    <lineage>
        <taxon>Eukaryota</taxon>
        <taxon>Fungi</taxon>
        <taxon>Dikarya</taxon>
        <taxon>Basidiomycota</taxon>
        <taxon>Agaricomycotina</taxon>
        <taxon>Tremellomycetes</taxon>
        <taxon>Tremellales</taxon>
        <taxon>Cryptococcaceae</taxon>
        <taxon>Kwoniella</taxon>
    </lineage>
</organism>
<dbReference type="InterPro" id="IPR036188">
    <property type="entry name" value="FAD/NAD-bd_sf"/>
</dbReference>
<reference evidence="3" key="2">
    <citation type="submission" date="2013-12" db="EMBL/GenBank/DDBJ databases">
        <title>Evolution of pathogenesis and genome organization in the Tremellales.</title>
        <authorList>
            <person name="Cuomo C."/>
            <person name="Litvintseva A."/>
            <person name="Heitman J."/>
            <person name="Chen Y."/>
            <person name="Sun S."/>
            <person name="Springer D."/>
            <person name="Dromer F."/>
            <person name="Young S."/>
            <person name="Zeng Q."/>
            <person name="Chapman S."/>
            <person name="Gujja S."/>
            <person name="Saif S."/>
            <person name="Birren B."/>
        </authorList>
    </citation>
    <scope>NUCLEOTIDE SEQUENCE [LARGE SCALE GENOMIC DNA]</scope>
    <source>
        <strain evidence="3">BCC8398</strain>
    </source>
</reference>
<keyword evidence="3" id="KW-1185">Reference proteome</keyword>
<dbReference type="Proteomes" id="UP000092666">
    <property type="component" value="Unassembled WGS sequence"/>
</dbReference>
<dbReference type="AlphaFoldDB" id="A0A1B9GIS3"/>
<dbReference type="Gene3D" id="3.30.9.10">
    <property type="entry name" value="D-Amino Acid Oxidase, subunit A, domain 2"/>
    <property type="match status" value="1"/>
</dbReference>
<evidence type="ECO:0000313" key="3">
    <source>
        <dbReference type="Proteomes" id="UP000092666"/>
    </source>
</evidence>
<proteinExistence type="predicted"/>
<dbReference type="SUPFAM" id="SSF54373">
    <property type="entry name" value="FAD-linked reductases, C-terminal domain"/>
    <property type="match status" value="1"/>
</dbReference>
<accession>A0A1B9GIS3</accession>
<dbReference type="PANTHER" id="PTHR13847:SF193">
    <property type="entry name" value="PYRUVATE DEHYDROGENASE PHOSPHATASE REGULATORY SUBUNIT, MITOCHONDRIAL"/>
    <property type="match status" value="1"/>
</dbReference>